<dbReference type="EMBL" id="JARBDR010000141">
    <property type="protein sequence ID" value="KAJ8320694.1"/>
    <property type="molecule type" value="Genomic_DNA"/>
</dbReference>
<name>A0ABQ9FTV8_TEGGR</name>
<organism evidence="1 2">
    <name type="scientific">Tegillarca granosa</name>
    <name type="common">Malaysian cockle</name>
    <name type="synonym">Anadara granosa</name>
    <dbReference type="NCBI Taxonomy" id="220873"/>
    <lineage>
        <taxon>Eukaryota</taxon>
        <taxon>Metazoa</taxon>
        <taxon>Spiralia</taxon>
        <taxon>Lophotrochozoa</taxon>
        <taxon>Mollusca</taxon>
        <taxon>Bivalvia</taxon>
        <taxon>Autobranchia</taxon>
        <taxon>Pteriomorphia</taxon>
        <taxon>Arcoida</taxon>
        <taxon>Arcoidea</taxon>
        <taxon>Arcidae</taxon>
        <taxon>Tegillarca</taxon>
    </lineage>
</organism>
<dbReference type="Proteomes" id="UP001217089">
    <property type="component" value="Unassembled WGS sequence"/>
</dbReference>
<evidence type="ECO:0000313" key="2">
    <source>
        <dbReference type="Proteomes" id="UP001217089"/>
    </source>
</evidence>
<gene>
    <name evidence="1" type="ORF">KUTeg_002281</name>
</gene>
<comment type="caution">
    <text evidence="1">The sequence shown here is derived from an EMBL/GenBank/DDBJ whole genome shotgun (WGS) entry which is preliminary data.</text>
</comment>
<sequence length="83" mass="10069">MYNRTKKNMLNFRFISKSILNISVNNTLFSLVEMRKTLSLEVSKYSFRTRNFNEKYNMKYDIVDLQNVPTQWNKNSVHRVKIE</sequence>
<protein>
    <submittedName>
        <fullName evidence="1">Uncharacterized protein</fullName>
    </submittedName>
</protein>
<keyword evidence="2" id="KW-1185">Reference proteome</keyword>
<evidence type="ECO:0000313" key="1">
    <source>
        <dbReference type="EMBL" id="KAJ8320694.1"/>
    </source>
</evidence>
<reference evidence="1 2" key="1">
    <citation type="submission" date="2022-12" db="EMBL/GenBank/DDBJ databases">
        <title>Chromosome-level genome of Tegillarca granosa.</title>
        <authorList>
            <person name="Kim J."/>
        </authorList>
    </citation>
    <scope>NUCLEOTIDE SEQUENCE [LARGE SCALE GENOMIC DNA]</scope>
    <source>
        <strain evidence="1">Teg-2019</strain>
        <tissue evidence="1">Adductor muscle</tissue>
    </source>
</reference>
<proteinExistence type="predicted"/>
<accession>A0ABQ9FTV8</accession>